<dbReference type="Gene3D" id="1.10.10.1320">
    <property type="entry name" value="Anti-sigma factor, zinc-finger domain"/>
    <property type="match status" value="1"/>
</dbReference>
<dbReference type="GO" id="GO:0016989">
    <property type="term" value="F:sigma factor antagonist activity"/>
    <property type="evidence" value="ECO:0007669"/>
    <property type="project" value="TreeGrafter"/>
</dbReference>
<evidence type="ECO:0000259" key="13">
    <source>
        <dbReference type="Pfam" id="PF22618"/>
    </source>
</evidence>
<gene>
    <name evidence="14" type="ORF">AMETH_5668</name>
</gene>
<dbReference type="OrthoDB" id="153510at2"/>
<dbReference type="Pfam" id="PF10099">
    <property type="entry name" value="RskA_C"/>
    <property type="match status" value="1"/>
</dbReference>
<dbReference type="InterPro" id="IPR051474">
    <property type="entry name" value="Anti-sigma-K/W_factor"/>
</dbReference>
<keyword evidence="4 11" id="KW-0812">Transmembrane</keyword>
<comment type="subcellular location">
    <subcellularLocation>
        <location evidence="2">Cell membrane</location>
    </subcellularLocation>
    <subcellularLocation>
        <location evidence="1">Membrane</location>
        <topology evidence="1">Single-pass membrane protein</topology>
    </subcellularLocation>
</comment>
<accession>A0A076N4N2</accession>
<keyword evidence="7 11" id="KW-0472">Membrane</keyword>
<evidence type="ECO:0000256" key="9">
    <source>
        <dbReference type="ARBA" id="ARBA00029829"/>
    </source>
</evidence>
<feature type="domain" description="Anti-sigma-K factor RskA N-terminal" evidence="13">
    <location>
        <begin position="8"/>
        <end position="45"/>
    </location>
</feature>
<evidence type="ECO:0000256" key="7">
    <source>
        <dbReference type="ARBA" id="ARBA00023136"/>
    </source>
</evidence>
<keyword evidence="5 11" id="KW-1133">Transmembrane helix</keyword>
<evidence type="ECO:0000256" key="10">
    <source>
        <dbReference type="ARBA" id="ARBA00030803"/>
    </source>
</evidence>
<evidence type="ECO:0000256" key="6">
    <source>
        <dbReference type="ARBA" id="ARBA00023015"/>
    </source>
</evidence>
<evidence type="ECO:0000256" key="2">
    <source>
        <dbReference type="ARBA" id="ARBA00004236"/>
    </source>
</evidence>
<evidence type="ECO:0000256" key="11">
    <source>
        <dbReference type="SAM" id="Phobius"/>
    </source>
</evidence>
<dbReference type="Proteomes" id="UP000062973">
    <property type="component" value="Chromosome"/>
</dbReference>
<dbReference type="PANTHER" id="PTHR37461:SF1">
    <property type="entry name" value="ANTI-SIGMA-K FACTOR RSKA"/>
    <property type="match status" value="1"/>
</dbReference>
<evidence type="ECO:0000313" key="15">
    <source>
        <dbReference type="Proteomes" id="UP000062973"/>
    </source>
</evidence>
<keyword evidence="3" id="KW-1003">Cell membrane</keyword>
<sequence>MNPDVHMLTGAYALDALDDLERRRFEEHLAECADCEREVAGLRATTARLGAAVSETPPAALRDRVLRDVRQVRQAPPGRRAPTRGSRNWTTRFLAAAAVIAIAVAAVAGVLAVRADRQRETAQEQYAVVTQLLAAPDARTLDGADAGIPGEARMVMSPSQDRAMLMMTGMPDQPADVTYQAWTIDAAGPHPAGVMGHAGTTGAPLMLAGLTGVRTVAVTIEPAGGSEQPTTAPVVLFTMPA</sequence>
<name>A0A076N4N2_AMYME</name>
<reference evidence="14 15" key="1">
    <citation type="submission" date="2014-07" db="EMBL/GenBank/DDBJ databases">
        <title>Whole Genome Sequence of the Amycolatopsis methanolica 239.</title>
        <authorList>
            <person name="Tang B."/>
        </authorList>
    </citation>
    <scope>NUCLEOTIDE SEQUENCE [LARGE SCALE GENOMIC DNA]</scope>
    <source>
        <strain evidence="14 15">239</strain>
    </source>
</reference>
<dbReference type="PANTHER" id="PTHR37461">
    <property type="entry name" value="ANTI-SIGMA-K FACTOR RSKA"/>
    <property type="match status" value="1"/>
</dbReference>
<evidence type="ECO:0000256" key="3">
    <source>
        <dbReference type="ARBA" id="ARBA00022475"/>
    </source>
</evidence>
<dbReference type="PATRIC" id="fig|1068978.7.peg.6089"/>
<dbReference type="HOGENOM" id="CLU_075802_1_0_11"/>
<feature type="domain" description="Anti-sigma K factor RskA C-terminal" evidence="12">
    <location>
        <begin position="97"/>
        <end position="234"/>
    </location>
</feature>
<dbReference type="Pfam" id="PF22618">
    <property type="entry name" value="RskA_N"/>
    <property type="match status" value="1"/>
</dbReference>
<dbReference type="STRING" id="1068978.AMETH_5668"/>
<evidence type="ECO:0000256" key="5">
    <source>
        <dbReference type="ARBA" id="ARBA00022989"/>
    </source>
</evidence>
<feature type="transmembrane region" description="Helical" evidence="11">
    <location>
        <begin position="93"/>
        <end position="113"/>
    </location>
</feature>
<dbReference type="InterPro" id="IPR018764">
    <property type="entry name" value="RskA_C"/>
</dbReference>
<keyword evidence="6" id="KW-0805">Transcription regulation</keyword>
<organism evidence="14 15">
    <name type="scientific">Amycolatopsis methanolica 239</name>
    <dbReference type="NCBI Taxonomy" id="1068978"/>
    <lineage>
        <taxon>Bacteria</taxon>
        <taxon>Bacillati</taxon>
        <taxon>Actinomycetota</taxon>
        <taxon>Actinomycetes</taxon>
        <taxon>Pseudonocardiales</taxon>
        <taxon>Pseudonocardiaceae</taxon>
        <taxon>Amycolatopsis</taxon>
        <taxon>Amycolatopsis methanolica group</taxon>
    </lineage>
</organism>
<keyword evidence="15" id="KW-1185">Reference proteome</keyword>
<dbReference type="InterPro" id="IPR053877">
    <property type="entry name" value="RskA_N"/>
</dbReference>
<dbReference type="RefSeq" id="WP_017984600.1">
    <property type="nucleotide sequence ID" value="NZ_AQUL01000001.1"/>
</dbReference>
<dbReference type="eggNOG" id="COG5343">
    <property type="taxonomic scope" value="Bacteria"/>
</dbReference>
<evidence type="ECO:0000259" key="12">
    <source>
        <dbReference type="Pfam" id="PF10099"/>
    </source>
</evidence>
<dbReference type="KEGG" id="amq:AMETH_5668"/>
<dbReference type="GO" id="GO:0006417">
    <property type="term" value="P:regulation of translation"/>
    <property type="evidence" value="ECO:0007669"/>
    <property type="project" value="TreeGrafter"/>
</dbReference>
<proteinExistence type="predicted"/>
<keyword evidence="8" id="KW-0804">Transcription</keyword>
<evidence type="ECO:0000256" key="4">
    <source>
        <dbReference type="ARBA" id="ARBA00022692"/>
    </source>
</evidence>
<dbReference type="InterPro" id="IPR041916">
    <property type="entry name" value="Anti_sigma_zinc_sf"/>
</dbReference>
<evidence type="ECO:0000256" key="1">
    <source>
        <dbReference type="ARBA" id="ARBA00004167"/>
    </source>
</evidence>
<dbReference type="EMBL" id="CP009110">
    <property type="protein sequence ID" value="AIJ25760.1"/>
    <property type="molecule type" value="Genomic_DNA"/>
</dbReference>
<protein>
    <recommendedName>
        <fullName evidence="10">Regulator of SigK</fullName>
    </recommendedName>
    <alternativeName>
        <fullName evidence="9">Sigma-K anti-sigma factor RskA</fullName>
    </alternativeName>
</protein>
<evidence type="ECO:0000256" key="8">
    <source>
        <dbReference type="ARBA" id="ARBA00023163"/>
    </source>
</evidence>
<dbReference type="GO" id="GO:0005886">
    <property type="term" value="C:plasma membrane"/>
    <property type="evidence" value="ECO:0007669"/>
    <property type="project" value="UniProtKB-SubCell"/>
</dbReference>
<evidence type="ECO:0000313" key="14">
    <source>
        <dbReference type="EMBL" id="AIJ25760.1"/>
    </source>
</evidence>
<dbReference type="AlphaFoldDB" id="A0A076N4N2"/>